<feature type="domain" description="EF-hand" evidence="4">
    <location>
        <begin position="66"/>
        <end position="101"/>
    </location>
</feature>
<protein>
    <recommendedName>
        <fullName evidence="4">EF-hand domain-containing protein</fullName>
    </recommendedName>
</protein>
<sequence>MESRGGLSAMSQRAAMRSSAMQIDLNLPPQLVQELTDSFKFFDRNGDGKISKEELGAVVRSLGQKVTDADLGRLMSDVDANGDGYIDLQEFIDLNARAITECNPTDLDADVYARQSGSPEGMHDAMVSAFNVFDVDRNGFITAEELHCVLVGFGDNKLSLEDCRCMIQCVDEDGDQMVNFREFEALMSGTCVY</sequence>
<dbReference type="PROSITE" id="PS00018">
    <property type="entry name" value="EF_HAND_1"/>
    <property type="match status" value="4"/>
</dbReference>
<evidence type="ECO:0000256" key="1">
    <source>
        <dbReference type="ARBA" id="ARBA00022723"/>
    </source>
</evidence>
<dbReference type="SUPFAM" id="SSF47473">
    <property type="entry name" value="EF-hand"/>
    <property type="match status" value="1"/>
</dbReference>
<dbReference type="FunFam" id="1.10.238.10:FF:000001">
    <property type="entry name" value="Calmodulin 1"/>
    <property type="match status" value="1"/>
</dbReference>
<dbReference type="Gene3D" id="1.10.238.10">
    <property type="entry name" value="EF-hand"/>
    <property type="match status" value="2"/>
</dbReference>
<accession>A0A8T0I2P2</accession>
<evidence type="ECO:0000259" key="4">
    <source>
        <dbReference type="PROSITE" id="PS50222"/>
    </source>
</evidence>
<dbReference type="Pfam" id="PF13499">
    <property type="entry name" value="EF-hand_7"/>
    <property type="match status" value="2"/>
</dbReference>
<reference evidence="5" key="1">
    <citation type="submission" date="2020-06" db="EMBL/GenBank/DDBJ databases">
        <title>WGS assembly of Ceratodon purpureus strain R40.</title>
        <authorList>
            <person name="Carey S.B."/>
            <person name="Jenkins J."/>
            <person name="Shu S."/>
            <person name="Lovell J.T."/>
            <person name="Sreedasyam A."/>
            <person name="Maumus F."/>
            <person name="Tiley G.P."/>
            <person name="Fernandez-Pozo N."/>
            <person name="Barry K."/>
            <person name="Chen C."/>
            <person name="Wang M."/>
            <person name="Lipzen A."/>
            <person name="Daum C."/>
            <person name="Saski C.A."/>
            <person name="Payton A.C."/>
            <person name="Mcbreen J.C."/>
            <person name="Conrad R.E."/>
            <person name="Kollar L.M."/>
            <person name="Olsson S."/>
            <person name="Huttunen S."/>
            <person name="Landis J.B."/>
            <person name="Wickett N.J."/>
            <person name="Johnson M.G."/>
            <person name="Rensing S.A."/>
            <person name="Grimwood J."/>
            <person name="Schmutz J."/>
            <person name="Mcdaniel S.F."/>
        </authorList>
    </citation>
    <scope>NUCLEOTIDE SEQUENCE</scope>
    <source>
        <strain evidence="5">R40</strain>
    </source>
</reference>
<name>A0A8T0I2P2_CERPU</name>
<keyword evidence="2" id="KW-0677">Repeat</keyword>
<evidence type="ECO:0000313" key="6">
    <source>
        <dbReference type="Proteomes" id="UP000822688"/>
    </source>
</evidence>
<dbReference type="CDD" id="cd00051">
    <property type="entry name" value="EFh"/>
    <property type="match status" value="2"/>
</dbReference>
<keyword evidence="6" id="KW-1185">Reference proteome</keyword>
<evidence type="ECO:0000313" key="5">
    <source>
        <dbReference type="EMBL" id="KAG0577740.1"/>
    </source>
</evidence>
<evidence type="ECO:0000256" key="2">
    <source>
        <dbReference type="ARBA" id="ARBA00022737"/>
    </source>
</evidence>
<dbReference type="PROSITE" id="PS50222">
    <property type="entry name" value="EF_HAND_2"/>
    <property type="match status" value="4"/>
</dbReference>
<dbReference type="OrthoDB" id="26525at2759"/>
<dbReference type="InterPro" id="IPR039647">
    <property type="entry name" value="EF_hand_pair_protein_CML-like"/>
</dbReference>
<gene>
    <name evidence="5" type="ORF">KC19_5G177500</name>
</gene>
<dbReference type="InterPro" id="IPR018247">
    <property type="entry name" value="EF_Hand_1_Ca_BS"/>
</dbReference>
<dbReference type="InterPro" id="IPR002048">
    <property type="entry name" value="EF_hand_dom"/>
</dbReference>
<feature type="domain" description="EF-hand" evidence="4">
    <location>
        <begin position="158"/>
        <end position="193"/>
    </location>
</feature>
<organism evidence="5 6">
    <name type="scientific">Ceratodon purpureus</name>
    <name type="common">Fire moss</name>
    <name type="synonym">Dicranum purpureum</name>
    <dbReference type="NCBI Taxonomy" id="3225"/>
    <lineage>
        <taxon>Eukaryota</taxon>
        <taxon>Viridiplantae</taxon>
        <taxon>Streptophyta</taxon>
        <taxon>Embryophyta</taxon>
        <taxon>Bryophyta</taxon>
        <taxon>Bryophytina</taxon>
        <taxon>Bryopsida</taxon>
        <taxon>Dicranidae</taxon>
        <taxon>Pseudoditrichales</taxon>
        <taxon>Ditrichaceae</taxon>
        <taxon>Ceratodon</taxon>
    </lineage>
</organism>
<feature type="domain" description="EF-hand" evidence="4">
    <location>
        <begin position="30"/>
        <end position="65"/>
    </location>
</feature>
<dbReference type="Proteomes" id="UP000822688">
    <property type="component" value="Chromosome 5"/>
</dbReference>
<comment type="caution">
    <text evidence="5">The sequence shown here is derived from an EMBL/GenBank/DDBJ whole genome shotgun (WGS) entry which is preliminary data.</text>
</comment>
<feature type="domain" description="EF-hand" evidence="4">
    <location>
        <begin position="121"/>
        <end position="156"/>
    </location>
</feature>
<dbReference type="SMART" id="SM00054">
    <property type="entry name" value="EFh"/>
    <property type="match status" value="4"/>
</dbReference>
<keyword evidence="1" id="KW-0479">Metal-binding</keyword>
<dbReference type="GO" id="GO:0005509">
    <property type="term" value="F:calcium ion binding"/>
    <property type="evidence" value="ECO:0007669"/>
    <property type="project" value="InterPro"/>
</dbReference>
<dbReference type="AlphaFoldDB" id="A0A8T0I2P2"/>
<evidence type="ECO:0000256" key="3">
    <source>
        <dbReference type="ARBA" id="ARBA00022837"/>
    </source>
</evidence>
<dbReference type="PANTHER" id="PTHR10891">
    <property type="entry name" value="EF-HAND CALCIUM-BINDING DOMAIN CONTAINING PROTEIN"/>
    <property type="match status" value="1"/>
</dbReference>
<keyword evidence="3" id="KW-0106">Calcium</keyword>
<dbReference type="EMBL" id="CM026425">
    <property type="protein sequence ID" value="KAG0577740.1"/>
    <property type="molecule type" value="Genomic_DNA"/>
</dbReference>
<proteinExistence type="predicted"/>
<dbReference type="InterPro" id="IPR011992">
    <property type="entry name" value="EF-hand-dom_pair"/>
</dbReference>